<dbReference type="GO" id="GO:0006508">
    <property type="term" value="P:proteolysis"/>
    <property type="evidence" value="ECO:0007669"/>
    <property type="project" value="UniProtKB-KW"/>
</dbReference>
<evidence type="ECO:0000313" key="5">
    <source>
        <dbReference type="EMBL" id="CTQ70343.1"/>
    </source>
</evidence>
<evidence type="ECO:0000259" key="4">
    <source>
        <dbReference type="Pfam" id="PF01965"/>
    </source>
</evidence>
<dbReference type="InterPro" id="IPR029062">
    <property type="entry name" value="Class_I_gatase-like"/>
</dbReference>
<dbReference type="InterPro" id="IPR002818">
    <property type="entry name" value="DJ-1/PfpI"/>
</dbReference>
<dbReference type="InterPro" id="IPR050325">
    <property type="entry name" value="Prot/Nucl_acid_deglycase"/>
</dbReference>
<organism evidence="5 6">
    <name type="scientific">Roseibium alexandrii</name>
    <dbReference type="NCBI Taxonomy" id="388408"/>
    <lineage>
        <taxon>Bacteria</taxon>
        <taxon>Pseudomonadati</taxon>
        <taxon>Pseudomonadota</taxon>
        <taxon>Alphaproteobacteria</taxon>
        <taxon>Hyphomicrobiales</taxon>
        <taxon>Stappiaceae</taxon>
        <taxon>Roseibium</taxon>
    </lineage>
</organism>
<gene>
    <name evidence="5" type="primary">yraA</name>
    <name evidence="5" type="ORF">LAX5112_02475</name>
</gene>
<dbReference type="RefSeq" id="WP_055672066.1">
    <property type="nucleotide sequence ID" value="NZ_CXWD01000008.1"/>
</dbReference>
<name>A0A0M7A9D0_9HYPH</name>
<dbReference type="SUPFAM" id="SSF52317">
    <property type="entry name" value="Class I glutamine amidotransferase-like"/>
    <property type="match status" value="1"/>
</dbReference>
<keyword evidence="6" id="KW-1185">Reference proteome</keyword>
<dbReference type="PANTHER" id="PTHR48094:SF11">
    <property type="entry name" value="GLUTATHIONE-INDEPENDENT GLYOXALASE HSP31-RELATED"/>
    <property type="match status" value="1"/>
</dbReference>
<comment type="similarity">
    <text evidence="3">Belongs to the peptidase C56 family. HSP31-like subfamily.</text>
</comment>
<dbReference type="GO" id="GO:0019172">
    <property type="term" value="F:glyoxalase III activity"/>
    <property type="evidence" value="ECO:0007669"/>
    <property type="project" value="TreeGrafter"/>
</dbReference>
<protein>
    <submittedName>
        <fullName evidence="5">Putative cysteine protease YraA</fullName>
        <ecNumber evidence="5">3.2.-.-</ecNumber>
    </submittedName>
</protein>
<accession>A0A0M7A9D0</accession>
<dbReference type="PANTHER" id="PTHR48094">
    <property type="entry name" value="PROTEIN/NUCLEIC ACID DEGLYCASE DJ-1-RELATED"/>
    <property type="match status" value="1"/>
</dbReference>
<dbReference type="GO" id="GO:0008233">
    <property type="term" value="F:peptidase activity"/>
    <property type="evidence" value="ECO:0007669"/>
    <property type="project" value="UniProtKB-KW"/>
</dbReference>
<dbReference type="OrthoDB" id="9792284at2"/>
<dbReference type="EMBL" id="CXWD01000008">
    <property type="protein sequence ID" value="CTQ70343.1"/>
    <property type="molecule type" value="Genomic_DNA"/>
</dbReference>
<keyword evidence="5" id="KW-0645">Protease</keyword>
<dbReference type="GO" id="GO:0016798">
    <property type="term" value="F:hydrolase activity, acting on glycosyl bonds"/>
    <property type="evidence" value="ECO:0007669"/>
    <property type="project" value="UniProtKB-KW"/>
</dbReference>
<reference evidence="6" key="1">
    <citation type="submission" date="2015-07" db="EMBL/GenBank/DDBJ databases">
        <authorList>
            <person name="Rodrigo-Torres Lidia"/>
            <person name="Arahal R.David."/>
        </authorList>
    </citation>
    <scope>NUCLEOTIDE SEQUENCE [LARGE SCALE GENOMIC DNA]</scope>
    <source>
        <strain evidence="6">CECT 5112</strain>
    </source>
</reference>
<dbReference type="AlphaFoldDB" id="A0A0M7A9D0"/>
<evidence type="ECO:0000256" key="2">
    <source>
        <dbReference type="ARBA" id="ARBA00023239"/>
    </source>
</evidence>
<dbReference type="Pfam" id="PF01965">
    <property type="entry name" value="DJ-1_PfpI"/>
    <property type="match status" value="1"/>
</dbReference>
<dbReference type="GO" id="GO:0019243">
    <property type="term" value="P:methylglyoxal catabolic process to D-lactate via S-lactoyl-glutathione"/>
    <property type="evidence" value="ECO:0007669"/>
    <property type="project" value="TreeGrafter"/>
</dbReference>
<proteinExistence type="inferred from homology"/>
<keyword evidence="5" id="KW-0326">Glycosidase</keyword>
<dbReference type="Gene3D" id="3.40.50.880">
    <property type="match status" value="1"/>
</dbReference>
<dbReference type="CDD" id="cd03141">
    <property type="entry name" value="GATase1_Hsp31_like"/>
    <property type="match status" value="1"/>
</dbReference>
<keyword evidence="1" id="KW-0346">Stress response</keyword>
<feature type="domain" description="DJ-1/PfpI" evidence="4">
    <location>
        <begin position="35"/>
        <end position="230"/>
    </location>
</feature>
<evidence type="ECO:0000313" key="6">
    <source>
        <dbReference type="Proteomes" id="UP000053235"/>
    </source>
</evidence>
<evidence type="ECO:0000256" key="1">
    <source>
        <dbReference type="ARBA" id="ARBA00023016"/>
    </source>
</evidence>
<keyword evidence="2" id="KW-0456">Lyase</keyword>
<dbReference type="Proteomes" id="UP000053235">
    <property type="component" value="Unassembled WGS sequence"/>
</dbReference>
<sequence>MSETVDATAPKKVLIVAGNAATSPVTGWPVGFWFAELSHPYWTFVEAGYDVDIASPAGGDLVPDGMSDPEDESGYSAHDLISLGFKTSEKHAALLKGTKPTSEIDPAEYDAILVAGGGSPMVTMIDDEALHAFVARAYEAGKIVALLCHGTCILLKTRLSNGDLLAKGKTWTGFADSEEMYVEAAVGQTFQPFWIEKEANKLEDTNFIVSGMWKPFAVRDGNLITGQQQNSGAVTAELVVQALGQ</sequence>
<keyword evidence="5" id="KW-0378">Hydrolase</keyword>
<dbReference type="EC" id="3.2.-.-" evidence="5"/>
<evidence type="ECO:0000256" key="3">
    <source>
        <dbReference type="ARBA" id="ARBA00038493"/>
    </source>
</evidence>
<dbReference type="STRING" id="388408.LAX5112_02475"/>
<dbReference type="GO" id="GO:0005737">
    <property type="term" value="C:cytoplasm"/>
    <property type="evidence" value="ECO:0007669"/>
    <property type="project" value="TreeGrafter"/>
</dbReference>